<dbReference type="EMBL" id="JABBGF010000001">
    <property type="protein sequence ID" value="NML57682.1"/>
    <property type="molecule type" value="Genomic_DNA"/>
</dbReference>
<reference evidence="1 2" key="1">
    <citation type="submission" date="2020-04" db="EMBL/GenBank/DDBJ databases">
        <title>Chryseobacterium sp. RJ-7-14 sp. nov., isolated from Jeju soil.</title>
        <authorList>
            <person name="Dahal R.H."/>
            <person name="Chaudhary D.K."/>
        </authorList>
    </citation>
    <scope>NUCLEOTIDE SEQUENCE [LARGE SCALE GENOMIC DNA]</scope>
    <source>
        <strain evidence="1 2">RJ-7-14</strain>
    </source>
</reference>
<gene>
    <name evidence="1" type="ORF">HHL20_10045</name>
</gene>
<proteinExistence type="predicted"/>
<name>A0A7Y0A6N4_9FLAO</name>
<keyword evidence="2" id="KW-1185">Reference proteome</keyword>
<comment type="caution">
    <text evidence="1">The sequence shown here is derived from an EMBL/GenBank/DDBJ whole genome shotgun (WGS) entry which is preliminary data.</text>
</comment>
<evidence type="ECO:0000313" key="1">
    <source>
        <dbReference type="EMBL" id="NML57682.1"/>
    </source>
</evidence>
<dbReference type="RefSeq" id="WP_169230990.1">
    <property type="nucleotide sequence ID" value="NZ_JABBGF010000001.1"/>
</dbReference>
<evidence type="ECO:0000313" key="2">
    <source>
        <dbReference type="Proteomes" id="UP000552615"/>
    </source>
</evidence>
<accession>A0A7Y0A6N4</accession>
<sequence>MIAPEYFNNHIAVEGEIIVKGVPNDTGYVLVWNPVTKKISKRTHAEIISDLNVVTTNTQQEISGRKIFYVSGDSNPEDTTLWTYGVGGAKAGMVFYSSGMDAGKINFDGYFHFKNLYDTGYKKIVSAGHILAENGSVSKLQNDTRIFHNVYQGYEDNVTFKGVLAIKFPQVNTAQTMFVVDLNLYGYNQSYLGKVQVSFYKYFGGIITTGSRAVLNVSDNFPTDIVRVGIDGSGMVSICLGDSTTFWDGYIGIEVERVQTQYGVYNEDWSQGWKHALEDGQFVGYSALTNIIADRAATRDWMGNSFWKKEDIAGVYWGMKSNRDIGVLTPDNQAQRILTGGLLVSYAYDHSSLIPANGAYIHGVVKTGSYFDGVGLYSPILSGSQVFNTNNSQIYFGNPSVSQVYFESGNDDLFHNRTGWGIARIWDQHNFNPNNYIPTSHPVYGVNAAEIGSWRHFAGYWDNRNIQPAHILPQNFQIGFTAWNNDNSYPWADYMHFGGYHDSSGGSQNLIVIKKNGFGLRQWQGSPQGVSPYQSYVDYWNTGDFTSADVQNWKNNAGNIVIVNEQNPSDLFTQENKFMWINGGVTGAGGINSWVGNFISIGGNNLGHKSQLLISKNQLLFRGNHGNEDTAFNEVWHNLNLRKDEFVRLDDGKSSVAIMGKDLNDLRETGFFRGSNLGNAPMGSPEWFFITNEYHYTGWVSQTASTYGTGANNARANRIFKRTLISDSYWTEWVEITTSANFTNTQNKKRTYFWQGGAYSGTIINRIYLPTQNVANVTIKVGSSYYDAYAIGLIELELVYGINAGGGPWGAEAQIKQAFGAVVERLYVDPVIHYDADKDRPYINVHKFHSAQNPIFIDVTVRSYSNDLNNDSVFFEEDTKTPVLDIKNEDFILSKLSSKANITGDNAVDTWRNASLGMIVNPSIPGKTKNGNGDTDLFNATHGSVAGYLNTAGAHNGNPNNNWWYRIKMLHDNSSGYYGEIGVQMTGGFNALSYKRVENGADYDWVQVWDSQNFNPNIYVTQSSANSQLAGYATLNGVQTFNNTNTFAQSPVIPNGTLGSHAVNVNQLNTKANAWENATGIGFSSGNYPSANGSQYPYIYFNNGGTQASIALATQAYTQSGFLNTPDGTSVLISGSDLNGYLKTGFYRGAGLVNAPMNNGGWWFVAVETHDSTWVKQTATSFGSGNTANVTYQRTLSGGYWSGWMQIWTTADFNITNIQQWNYAYQYGLKVNEEFTPNLNTGLVLADDYFGGESGIIDNQMTRLLAAKYNRYYFYGSEYGKFDGLNFEYKSTLFGMGMPSNGIDKLVVNGSVKALRNFKSEEERPDTVFIPNGETAGLRDEIINDESEYAIRLDPHEYEIDLSGYLDVNDRNRLIHIIGEQAKGEMIVNFREIYPKQQIVIYNFDQNGRTMEVRIQGNKIYYVENRCFLRLYVTSSLRVIAERQQPCDMIW</sequence>
<dbReference type="Proteomes" id="UP000552615">
    <property type="component" value="Unassembled WGS sequence"/>
</dbReference>
<dbReference type="CDD" id="cd19958">
    <property type="entry name" value="pyocin_knob"/>
    <property type="match status" value="2"/>
</dbReference>
<organism evidence="1 2">
    <name type="scientific">Chryseobacterium cheonjiense</name>
    <dbReference type="NCBI Taxonomy" id="2728845"/>
    <lineage>
        <taxon>Bacteria</taxon>
        <taxon>Pseudomonadati</taxon>
        <taxon>Bacteroidota</taxon>
        <taxon>Flavobacteriia</taxon>
        <taxon>Flavobacteriales</taxon>
        <taxon>Weeksellaceae</taxon>
        <taxon>Chryseobacterium group</taxon>
        <taxon>Chryseobacterium</taxon>
    </lineage>
</organism>
<protein>
    <submittedName>
        <fullName evidence="1">Uncharacterized protein</fullName>
    </submittedName>
</protein>